<sequence>MLNALARISYVFHEVLQHPTEPAYKKAVELKKEDRLTKPNYELKKIVKKFESVNVQIGQERG</sequence>
<evidence type="ECO:0000313" key="2">
    <source>
        <dbReference type="Proteomes" id="UP000053660"/>
    </source>
</evidence>
<dbReference type="Proteomes" id="UP000053660">
    <property type="component" value="Unassembled WGS sequence"/>
</dbReference>
<protein>
    <submittedName>
        <fullName evidence="1">Uncharacterized protein</fullName>
    </submittedName>
</protein>
<evidence type="ECO:0000313" key="1">
    <source>
        <dbReference type="EMBL" id="KHJ92610.1"/>
    </source>
</evidence>
<name>A0A0B1TBA7_OESDE</name>
<proteinExistence type="predicted"/>
<dbReference type="EMBL" id="KN551247">
    <property type="protein sequence ID" value="KHJ92610.1"/>
    <property type="molecule type" value="Genomic_DNA"/>
</dbReference>
<gene>
    <name evidence="1" type="ORF">OESDEN_07497</name>
</gene>
<accession>A0A0B1TBA7</accession>
<organism evidence="1 2">
    <name type="scientific">Oesophagostomum dentatum</name>
    <name type="common">Nodular worm</name>
    <dbReference type="NCBI Taxonomy" id="61180"/>
    <lineage>
        <taxon>Eukaryota</taxon>
        <taxon>Metazoa</taxon>
        <taxon>Ecdysozoa</taxon>
        <taxon>Nematoda</taxon>
        <taxon>Chromadorea</taxon>
        <taxon>Rhabditida</taxon>
        <taxon>Rhabditina</taxon>
        <taxon>Rhabditomorpha</taxon>
        <taxon>Strongyloidea</taxon>
        <taxon>Strongylidae</taxon>
        <taxon>Oesophagostomum</taxon>
    </lineage>
</organism>
<dbReference type="AlphaFoldDB" id="A0A0B1TBA7"/>
<keyword evidence="2" id="KW-1185">Reference proteome</keyword>
<reference evidence="1 2" key="1">
    <citation type="submission" date="2014-03" db="EMBL/GenBank/DDBJ databases">
        <title>Draft genome of the hookworm Oesophagostomum dentatum.</title>
        <authorList>
            <person name="Mitreva M."/>
        </authorList>
    </citation>
    <scope>NUCLEOTIDE SEQUENCE [LARGE SCALE GENOMIC DNA]</scope>
    <source>
        <strain evidence="1 2">OD-Hann</strain>
    </source>
</reference>